<proteinExistence type="predicted"/>
<organism evidence="2 3">
    <name type="scientific">Muiribacterium halophilum</name>
    <dbReference type="NCBI Taxonomy" id="2053465"/>
    <lineage>
        <taxon>Bacteria</taxon>
        <taxon>Candidatus Muiribacteriota</taxon>
        <taxon>Candidatus Muiribacteriia</taxon>
        <taxon>Candidatus Muiribacteriales</taxon>
        <taxon>Candidatus Muiribacteriaceae</taxon>
        <taxon>Candidatus Muiribacterium</taxon>
    </lineage>
</organism>
<name>A0A2N5ZKU3_MUIH1</name>
<dbReference type="Proteomes" id="UP000234857">
    <property type="component" value="Unassembled WGS sequence"/>
</dbReference>
<comment type="caution">
    <text evidence="2">The sequence shown here is derived from an EMBL/GenBank/DDBJ whole genome shotgun (WGS) entry which is preliminary data.</text>
</comment>
<reference evidence="2 3" key="1">
    <citation type="submission" date="2017-11" db="EMBL/GenBank/DDBJ databases">
        <title>Genome-resolved metagenomics identifies genetic mobility, metabolic interactions, and unexpected diversity in perchlorate-reducing communities.</title>
        <authorList>
            <person name="Barnum T.P."/>
            <person name="Figueroa I.A."/>
            <person name="Carlstrom C.I."/>
            <person name="Lucas L.N."/>
            <person name="Engelbrektson A.L."/>
            <person name="Coates J.D."/>
        </authorList>
    </citation>
    <scope>NUCLEOTIDE SEQUENCE [LARGE SCALE GENOMIC DNA]</scope>
    <source>
        <strain evidence="2">BM706</strain>
    </source>
</reference>
<evidence type="ECO:0000256" key="1">
    <source>
        <dbReference type="SAM" id="SignalP"/>
    </source>
</evidence>
<evidence type="ECO:0000313" key="3">
    <source>
        <dbReference type="Proteomes" id="UP000234857"/>
    </source>
</evidence>
<protein>
    <submittedName>
        <fullName evidence="2">Uncharacterized protein</fullName>
    </submittedName>
</protein>
<dbReference type="AlphaFoldDB" id="A0A2N5ZKU3"/>
<dbReference type="EMBL" id="PKTG01000034">
    <property type="protein sequence ID" value="PLX19328.1"/>
    <property type="molecule type" value="Genomic_DNA"/>
</dbReference>
<gene>
    <name evidence="2" type="ORF">C0601_02115</name>
</gene>
<evidence type="ECO:0000313" key="2">
    <source>
        <dbReference type="EMBL" id="PLX19328.1"/>
    </source>
</evidence>
<sequence length="266" mass="31666">MKRLLIIVFVSVFMMTVYCQETNSQVNRFLNVLKDEDMKATDLQTWDNTLEELESSISNRMGWDSWFNEMFLPEFQDAEPIFNEGEKEELERILKIKPTYDESGQYFIIFLREYFSLIKDIKPIMNENERYSLKLFLKAIPGKQGSESSYTYFLKEFDVMFDDALPVVNDSEKEFLDFAIRACPSGNELGFEKWMELYNKYYDDFKPTITEKEAQLLDLLEKIKPEEETQSEVVKVEKENIYRIMRLIKAGNTEEALYRLQMILEQ</sequence>
<feature type="signal peptide" evidence="1">
    <location>
        <begin position="1"/>
        <end position="19"/>
    </location>
</feature>
<feature type="chain" id="PRO_5014924523" evidence="1">
    <location>
        <begin position="20"/>
        <end position="266"/>
    </location>
</feature>
<keyword evidence="1" id="KW-0732">Signal</keyword>
<accession>A0A2N5ZKU3</accession>